<organism evidence="1 2">
    <name type="scientific">Salinivirga cyanobacteriivorans</name>
    <dbReference type="NCBI Taxonomy" id="1307839"/>
    <lineage>
        <taxon>Bacteria</taxon>
        <taxon>Pseudomonadati</taxon>
        <taxon>Bacteroidota</taxon>
        <taxon>Bacteroidia</taxon>
        <taxon>Bacteroidales</taxon>
        <taxon>Salinivirgaceae</taxon>
        <taxon>Salinivirga</taxon>
    </lineage>
</organism>
<dbReference type="RefSeq" id="WP_081421565.1">
    <property type="nucleotide sequence ID" value="NZ_CP013118.1"/>
</dbReference>
<keyword evidence="1" id="KW-0449">Lipoprotein</keyword>
<gene>
    <name evidence="1" type="ORF">L21SP5_03243</name>
</gene>
<dbReference type="KEGG" id="blq:L21SP5_03243"/>
<evidence type="ECO:0000313" key="1">
    <source>
        <dbReference type="EMBL" id="ALO16857.1"/>
    </source>
</evidence>
<dbReference type="NCBIfam" id="TIGR03512">
    <property type="entry name" value="GldD_lipo"/>
    <property type="match status" value="1"/>
</dbReference>
<dbReference type="InterPro" id="IPR019850">
    <property type="entry name" value="GldD-like"/>
</dbReference>
<name>A0A0S2I390_9BACT</name>
<protein>
    <submittedName>
        <fullName evidence="1">Gliding motility-associated lipoprotein GldD</fullName>
    </submittedName>
</protein>
<dbReference type="EMBL" id="CP013118">
    <property type="protein sequence ID" value="ALO16857.1"/>
    <property type="molecule type" value="Genomic_DNA"/>
</dbReference>
<sequence length="193" mass="22217">MSKMMKRSSIVFFTLIISFFITSCGGDYIPKPKGYIRFDLPKHEYKTLKDSCPYSFEIGQYSLIEQVNPEEPCWKNIFIKPCRGRIHLSYKPVNGNLKQLLEDAHSMVYGHTVKADAIEEQVFLNPARNVYGVLYDIKGDAASNIQFIATDSVNHYLRGALYFRAAPNEDSLAPLVKFARKDIEHLIETLRWE</sequence>
<dbReference type="AlphaFoldDB" id="A0A0S2I390"/>
<dbReference type="Proteomes" id="UP000064893">
    <property type="component" value="Chromosome"/>
</dbReference>
<dbReference type="PROSITE" id="PS51257">
    <property type="entry name" value="PROKAR_LIPOPROTEIN"/>
    <property type="match status" value="1"/>
</dbReference>
<dbReference type="OrthoDB" id="679501at2"/>
<dbReference type="Pfam" id="PF25593">
    <property type="entry name" value="GldD_lipo"/>
    <property type="match status" value="1"/>
</dbReference>
<accession>A0A0S2I390</accession>
<keyword evidence="2" id="KW-1185">Reference proteome</keyword>
<dbReference type="STRING" id="1307839.L21SP5_03243"/>
<reference evidence="1 2" key="1">
    <citation type="submission" date="2015-11" db="EMBL/GenBank/DDBJ databases">
        <title>Description and complete genome sequence of a novel strain predominating in hypersaline microbial mats and representing a new family of the Bacteriodetes phylum.</title>
        <authorList>
            <person name="Spring S."/>
            <person name="Bunk B."/>
            <person name="Sproer C."/>
            <person name="Klenk H.-P."/>
        </authorList>
    </citation>
    <scope>NUCLEOTIDE SEQUENCE [LARGE SCALE GENOMIC DNA]</scope>
    <source>
        <strain evidence="1 2">L21-Spi-D4</strain>
    </source>
</reference>
<proteinExistence type="predicted"/>
<evidence type="ECO:0000313" key="2">
    <source>
        <dbReference type="Proteomes" id="UP000064893"/>
    </source>
</evidence>